<keyword evidence="2 5" id="KW-0812">Transmembrane</keyword>
<evidence type="ECO:0000256" key="5">
    <source>
        <dbReference type="SAM" id="Phobius"/>
    </source>
</evidence>
<reference evidence="8" key="1">
    <citation type="journal article" date="2019" name="Int. J. Syst. Evol. Microbiol.">
        <title>The Global Catalogue of Microorganisms (GCM) 10K type strain sequencing project: providing services to taxonomists for standard genome sequencing and annotation.</title>
        <authorList>
            <consortium name="The Broad Institute Genomics Platform"/>
            <consortium name="The Broad Institute Genome Sequencing Center for Infectious Disease"/>
            <person name="Wu L."/>
            <person name="Ma J."/>
        </authorList>
    </citation>
    <scope>NUCLEOTIDE SEQUENCE [LARGE SCALE GENOMIC DNA]</scope>
    <source>
        <strain evidence="8">JCM 1365</strain>
    </source>
</reference>
<feature type="transmembrane region" description="Helical" evidence="5">
    <location>
        <begin position="157"/>
        <end position="184"/>
    </location>
</feature>
<proteinExistence type="predicted"/>
<feature type="transmembrane region" description="Helical" evidence="5">
    <location>
        <begin position="227"/>
        <end position="244"/>
    </location>
</feature>
<protein>
    <recommendedName>
        <fullName evidence="6">Integral membrane bound transporter domain-containing protein</fullName>
    </recommendedName>
</protein>
<keyword evidence="3 5" id="KW-1133">Transmembrane helix</keyword>
<evidence type="ECO:0000256" key="3">
    <source>
        <dbReference type="ARBA" id="ARBA00022989"/>
    </source>
</evidence>
<dbReference type="Pfam" id="PF13515">
    <property type="entry name" value="FUSC_2"/>
    <property type="match status" value="1"/>
</dbReference>
<keyword evidence="4 5" id="KW-0472">Membrane</keyword>
<dbReference type="InterPro" id="IPR049453">
    <property type="entry name" value="Memb_transporter_dom"/>
</dbReference>
<keyword evidence="8" id="KW-1185">Reference proteome</keyword>
<sequence>MPDSRWVVVPVGALLAAGGSLTSDAYGWHPPGPLFLVFGFAVSAVVPATAATVPVAAAIAAASALFSMLVAQVGVLREPASWSPPMLPAPRFRDALAPRGAVTHLVRHVLALTVAGGIATALDWQHPYWAMVAAVVVLSGPDLLSRLTRGVQRVVGTLLGLGVAALVLPWHPQGVAAVLVIVVLQVLTELFVGRNYAVALLFITPLALLMGQLAHDAPIGPLLRDRLLETVLGAVVGAVVLLAVPDRLDPELNAELDA</sequence>
<evidence type="ECO:0000256" key="1">
    <source>
        <dbReference type="ARBA" id="ARBA00004141"/>
    </source>
</evidence>
<feature type="transmembrane region" description="Helical" evidence="5">
    <location>
        <begin position="196"/>
        <end position="215"/>
    </location>
</feature>
<dbReference type="RefSeq" id="WP_052358837.1">
    <property type="nucleotide sequence ID" value="NZ_BMNZ01000002.1"/>
</dbReference>
<feature type="transmembrane region" description="Helical" evidence="5">
    <location>
        <begin position="101"/>
        <end position="122"/>
    </location>
</feature>
<gene>
    <name evidence="7" type="ORF">GCM10009721_13940</name>
</gene>
<name>A0ABQ2HUK1_9MICO</name>
<evidence type="ECO:0000313" key="8">
    <source>
        <dbReference type="Proteomes" id="UP000623461"/>
    </source>
</evidence>
<evidence type="ECO:0000256" key="4">
    <source>
        <dbReference type="ARBA" id="ARBA00023136"/>
    </source>
</evidence>
<comment type="caution">
    <text evidence="7">The sequence shown here is derived from an EMBL/GenBank/DDBJ whole genome shotgun (WGS) entry which is preliminary data.</text>
</comment>
<feature type="domain" description="Integral membrane bound transporter" evidence="6">
    <location>
        <begin position="115"/>
        <end position="240"/>
    </location>
</feature>
<feature type="transmembrane region" description="Helical" evidence="5">
    <location>
        <begin position="38"/>
        <end position="71"/>
    </location>
</feature>
<evidence type="ECO:0000313" key="7">
    <source>
        <dbReference type="EMBL" id="GGM89829.1"/>
    </source>
</evidence>
<organism evidence="7 8">
    <name type="scientific">Terrabacter tumescens</name>
    <dbReference type="NCBI Taxonomy" id="60443"/>
    <lineage>
        <taxon>Bacteria</taxon>
        <taxon>Bacillati</taxon>
        <taxon>Actinomycetota</taxon>
        <taxon>Actinomycetes</taxon>
        <taxon>Micrococcales</taxon>
        <taxon>Intrasporangiaceae</taxon>
        <taxon>Terrabacter</taxon>
    </lineage>
</organism>
<dbReference type="Proteomes" id="UP000623461">
    <property type="component" value="Unassembled WGS sequence"/>
</dbReference>
<evidence type="ECO:0000259" key="6">
    <source>
        <dbReference type="Pfam" id="PF13515"/>
    </source>
</evidence>
<comment type="subcellular location">
    <subcellularLocation>
        <location evidence="1">Membrane</location>
        <topology evidence="1">Multi-pass membrane protein</topology>
    </subcellularLocation>
</comment>
<accession>A0ABQ2HUK1</accession>
<dbReference type="EMBL" id="BMNZ01000002">
    <property type="protein sequence ID" value="GGM89829.1"/>
    <property type="molecule type" value="Genomic_DNA"/>
</dbReference>
<evidence type="ECO:0000256" key="2">
    <source>
        <dbReference type="ARBA" id="ARBA00022692"/>
    </source>
</evidence>